<organism evidence="1 2">
    <name type="scientific">Akkermansia biwaensis</name>
    <dbReference type="NCBI Taxonomy" id="2946555"/>
    <lineage>
        <taxon>Bacteria</taxon>
        <taxon>Pseudomonadati</taxon>
        <taxon>Verrucomicrobiota</taxon>
        <taxon>Verrucomicrobiia</taxon>
        <taxon>Verrucomicrobiales</taxon>
        <taxon>Akkermansiaceae</taxon>
        <taxon>Akkermansia</taxon>
    </lineage>
</organism>
<sequence length="106" mass="11384">MITQLIADAAAGVSPEVVGGIIVAVLGASGGWYAKGRLSSQSDSDTKRVYLEDKFATREEVAELKALHAKTTDDLHKRLNGITVKLNEMAGTLTLMIDILKTRKSL</sequence>
<keyword evidence="2" id="KW-1185">Reference proteome</keyword>
<evidence type="ECO:0000313" key="1">
    <source>
        <dbReference type="EMBL" id="BDL44439.1"/>
    </source>
</evidence>
<name>A0ABN6QKZ4_9BACT</name>
<dbReference type="RefSeq" id="WP_067573255.1">
    <property type="nucleotide sequence ID" value="NZ_AP025943.1"/>
</dbReference>
<proteinExistence type="predicted"/>
<protein>
    <submittedName>
        <fullName evidence="1">Uncharacterized protein</fullName>
    </submittedName>
</protein>
<dbReference type="Proteomes" id="UP001062263">
    <property type="component" value="Chromosome"/>
</dbReference>
<dbReference type="EMBL" id="AP025943">
    <property type="protein sequence ID" value="BDL44439.1"/>
    <property type="molecule type" value="Genomic_DNA"/>
</dbReference>
<reference evidence="1" key="1">
    <citation type="submission" date="2022-06" db="EMBL/GenBank/DDBJ databases">
        <title>Akkermansia biwalacus sp. nov., an anaerobic mucin-degrading bacterium isolated from human intestine.</title>
        <authorList>
            <person name="Kobayashi Y."/>
            <person name="Inoue S."/>
            <person name="Kawahara T."/>
            <person name="Kohda N."/>
        </authorList>
    </citation>
    <scope>NUCLEOTIDE SEQUENCE</scope>
    <source>
        <strain evidence="1">WON2089</strain>
    </source>
</reference>
<evidence type="ECO:0000313" key="2">
    <source>
        <dbReference type="Proteomes" id="UP001062263"/>
    </source>
</evidence>
<accession>A0ABN6QKZ4</accession>
<gene>
    <name evidence="1" type="ORF">Abiwalacus_20130</name>
</gene>